<dbReference type="EC" id="2.1.1.-" evidence="10"/>
<protein>
    <recommendedName>
        <fullName evidence="10">rRNA adenine N(6)-methyltransferase</fullName>
        <ecNumber evidence="10">2.1.1.-</ecNumber>
    </recommendedName>
</protein>
<evidence type="ECO:0000256" key="1">
    <source>
        <dbReference type="ARBA" id="ARBA00002977"/>
    </source>
</evidence>
<dbReference type="Pfam" id="PF00398">
    <property type="entry name" value="RrnaAD"/>
    <property type="match status" value="1"/>
</dbReference>
<feature type="binding site" evidence="9">
    <location>
        <position position="49"/>
    </location>
    <ligand>
        <name>S-adenosyl-L-methionine</name>
        <dbReference type="ChEBI" id="CHEBI:59789"/>
    </ligand>
</feature>
<comment type="similarity">
    <text evidence="8 9 10">Belongs to the class I-like SAM-binding methyltransferase superfamily. rRNA adenine N(6)-methyltransferase family.</text>
</comment>
<comment type="function">
    <text evidence="1">Specifically dimethylates two adjacent adenosines in the loop of a conserved hairpin near the 3'-end of 18S rRNA in the 40S particle.</text>
</comment>
<dbReference type="InterPro" id="IPR029063">
    <property type="entry name" value="SAM-dependent_MTases_sf"/>
</dbReference>
<dbReference type="InterPro" id="IPR001737">
    <property type="entry name" value="KsgA/Erm"/>
</dbReference>
<keyword evidence="15" id="KW-1185">Reference proteome</keyword>
<dbReference type="EMBL" id="GL385395">
    <property type="protein sequence ID" value="EJT82167.1"/>
    <property type="molecule type" value="Genomic_DNA"/>
</dbReference>
<dbReference type="SUPFAM" id="SSF53335">
    <property type="entry name" value="S-adenosyl-L-methionine-dependent methyltransferases"/>
    <property type="match status" value="1"/>
</dbReference>
<evidence type="ECO:0000256" key="11">
    <source>
        <dbReference type="SAM" id="MobiDB-lite"/>
    </source>
</evidence>
<dbReference type="GO" id="GO:0052909">
    <property type="term" value="F:18S rRNA (adenine(1779)-N(6)/adenine(1780)-N(6))-dimethyltransferase activity"/>
    <property type="evidence" value="ECO:0007669"/>
    <property type="project" value="UniProtKB-EC"/>
</dbReference>
<dbReference type="GO" id="GO:0005730">
    <property type="term" value="C:nucleolus"/>
    <property type="evidence" value="ECO:0007669"/>
    <property type="project" value="TreeGrafter"/>
</dbReference>
<dbReference type="FunCoup" id="J3NLJ2">
    <property type="interactions" value="733"/>
</dbReference>
<dbReference type="NCBIfam" id="TIGR00755">
    <property type="entry name" value="ksgA"/>
    <property type="match status" value="1"/>
</dbReference>
<evidence type="ECO:0000259" key="12">
    <source>
        <dbReference type="SMART" id="SM00650"/>
    </source>
</evidence>
<evidence type="ECO:0000256" key="4">
    <source>
        <dbReference type="ARBA" id="ARBA00022679"/>
    </source>
</evidence>
<feature type="region of interest" description="Disordered" evidence="11">
    <location>
        <begin position="1"/>
        <end position="34"/>
    </location>
</feature>
<keyword evidence="2 10" id="KW-0698">rRNA processing</keyword>
<dbReference type="SMART" id="SM00650">
    <property type="entry name" value="rADc"/>
    <property type="match status" value="1"/>
</dbReference>
<comment type="catalytic activity">
    <reaction evidence="7">
        <text>adenosine(1779)/adenosine(1780) in 18S rRNA + 4 S-adenosyl-L-methionine = N(6)-dimethyladenosine(1779)/N(6)-dimethyladenosine(1780) in 18S rRNA + 4 S-adenosyl-L-homocysteine + 4 H(+)</text>
        <dbReference type="Rhea" id="RHEA:42780"/>
        <dbReference type="Rhea" id="RHEA-COMP:10234"/>
        <dbReference type="Rhea" id="RHEA-COMP:10236"/>
        <dbReference type="ChEBI" id="CHEBI:15378"/>
        <dbReference type="ChEBI" id="CHEBI:57856"/>
        <dbReference type="ChEBI" id="CHEBI:59789"/>
        <dbReference type="ChEBI" id="CHEBI:74411"/>
        <dbReference type="ChEBI" id="CHEBI:74493"/>
        <dbReference type="EC" id="2.1.1.183"/>
    </reaction>
</comment>
<proteinExistence type="inferred from homology"/>
<sequence length="412" mass="44822">MGKAKTPRRAGAASSSPYDRHTKPGGGGGSAPAKNNVFKFKKDYGQHILKNPGIAEEIVKKAFLRPTDTVLEVGPGTGNLSVKILERAARLVAVELDPRMGAELTKRVQGRPEQRKLEVILGDVIKAELPPFDVLISNTPYQISSPLVFKVLALPNPPRCAVLMFQREFASRLTAQPGDSLYSRLSVNVQLFSKVTHIMKVGKGNFKPPPQVESSVVRIEPKTGRERPQVSWDEWDGMLRVCFNRKNKTLHASFLGVKEVLAMAERNYKVWCTMNGVAVDESVVEGGGTAAGADVDDVEMDTDGANDDADEDDDEGWGGCGSMEVDGDDGDEEAIPEFFKDRKKDTAAASAASAVAKTPSRRKKTKVGELVRSKLEKVLADTGLAEQRANKCDQNDFLRLLAAFNAEGIHFA</sequence>
<feature type="binding site" evidence="9">
    <location>
        <position position="74"/>
    </location>
    <ligand>
        <name>S-adenosyl-L-methionine</name>
        <dbReference type="ChEBI" id="CHEBI:59789"/>
    </ligand>
</feature>
<dbReference type="InterPro" id="IPR020596">
    <property type="entry name" value="rRNA_Ade_Mease_Trfase_CS"/>
</dbReference>
<evidence type="ECO:0000256" key="9">
    <source>
        <dbReference type="PROSITE-ProRule" id="PRU01026"/>
    </source>
</evidence>
<evidence type="ECO:0000256" key="6">
    <source>
        <dbReference type="ARBA" id="ARBA00022884"/>
    </source>
</evidence>
<keyword evidence="5 9" id="KW-0949">S-adenosyl-L-methionine</keyword>
<dbReference type="eggNOG" id="KOG0820">
    <property type="taxonomic scope" value="Eukaryota"/>
</dbReference>
<reference evidence="13" key="2">
    <citation type="submission" date="2010-07" db="EMBL/GenBank/DDBJ databases">
        <authorList>
            <consortium name="The Broad Institute Genome Sequencing Platform"/>
            <consortium name="Broad Institute Genome Sequencing Center for Infectious Disease"/>
            <person name="Ma L.-J."/>
            <person name="Dead R."/>
            <person name="Young S."/>
            <person name="Zeng Q."/>
            <person name="Koehrsen M."/>
            <person name="Alvarado L."/>
            <person name="Berlin A."/>
            <person name="Chapman S.B."/>
            <person name="Chen Z."/>
            <person name="Freedman E."/>
            <person name="Gellesch M."/>
            <person name="Goldberg J."/>
            <person name="Griggs A."/>
            <person name="Gujja S."/>
            <person name="Heilman E.R."/>
            <person name="Heiman D."/>
            <person name="Hepburn T."/>
            <person name="Howarth C."/>
            <person name="Jen D."/>
            <person name="Larson L."/>
            <person name="Mehta T."/>
            <person name="Neiman D."/>
            <person name="Pearson M."/>
            <person name="Roberts A."/>
            <person name="Saif S."/>
            <person name="Shea T."/>
            <person name="Shenoy N."/>
            <person name="Sisk P."/>
            <person name="Stolte C."/>
            <person name="Sykes S."/>
            <person name="Walk T."/>
            <person name="White J."/>
            <person name="Yandava C."/>
            <person name="Haas B."/>
            <person name="Nusbaum C."/>
            <person name="Birren B."/>
        </authorList>
    </citation>
    <scope>NUCLEOTIDE SEQUENCE</scope>
    <source>
        <strain evidence="13">R3-111a-1</strain>
    </source>
</reference>
<feature type="binding site" evidence="9">
    <location>
        <position position="47"/>
    </location>
    <ligand>
        <name>S-adenosyl-L-methionine</name>
        <dbReference type="ChEBI" id="CHEBI:59789"/>
    </ligand>
</feature>
<dbReference type="Proteomes" id="UP000006039">
    <property type="component" value="Unassembled WGS sequence"/>
</dbReference>
<dbReference type="GO" id="GO:0030688">
    <property type="term" value="C:preribosome, small subunit precursor"/>
    <property type="evidence" value="ECO:0007669"/>
    <property type="project" value="EnsemblFungi"/>
</dbReference>
<dbReference type="PROSITE" id="PS51689">
    <property type="entry name" value="SAM_RNA_A_N6_MT"/>
    <property type="match status" value="1"/>
</dbReference>
<dbReference type="GO" id="GO:0003723">
    <property type="term" value="F:RNA binding"/>
    <property type="evidence" value="ECO:0007669"/>
    <property type="project" value="UniProtKB-UniRule"/>
</dbReference>
<dbReference type="PANTHER" id="PTHR11727:SF7">
    <property type="entry name" value="DIMETHYLADENOSINE TRANSFERASE-RELATED"/>
    <property type="match status" value="1"/>
</dbReference>
<dbReference type="HOGENOM" id="CLU_041220_2_0_1"/>
<keyword evidence="4 9" id="KW-0808">Transferase</keyword>
<feature type="compositionally biased region" description="Acidic residues" evidence="11">
    <location>
        <begin position="294"/>
        <end position="316"/>
    </location>
</feature>
<reference evidence="14" key="4">
    <citation type="journal article" date="2015" name="G3 (Bethesda)">
        <title>Genome sequences of three phytopathogenic species of the Magnaporthaceae family of fungi.</title>
        <authorList>
            <person name="Okagaki L.H."/>
            <person name="Nunes C.C."/>
            <person name="Sailsbery J."/>
            <person name="Clay B."/>
            <person name="Brown D."/>
            <person name="John T."/>
            <person name="Oh Y."/>
            <person name="Young N."/>
            <person name="Fitzgerald M."/>
            <person name="Haas B.J."/>
            <person name="Zeng Q."/>
            <person name="Young S."/>
            <person name="Adiconis X."/>
            <person name="Fan L."/>
            <person name="Levin J.Z."/>
            <person name="Mitchell T.K."/>
            <person name="Okubara P.A."/>
            <person name="Farman M.L."/>
            <person name="Kohn L.M."/>
            <person name="Birren B."/>
            <person name="Ma L.-J."/>
            <person name="Dean R.A."/>
        </authorList>
    </citation>
    <scope>NUCLEOTIDE SEQUENCE</scope>
    <source>
        <strain evidence="14">R3-111a-1</strain>
    </source>
</reference>
<dbReference type="Gene3D" id="1.10.8.480">
    <property type="match status" value="1"/>
</dbReference>
<evidence type="ECO:0000313" key="15">
    <source>
        <dbReference type="Proteomes" id="UP000006039"/>
    </source>
</evidence>
<dbReference type="InterPro" id="IPR020598">
    <property type="entry name" value="rRNA_Ade_methylase_Trfase_N"/>
</dbReference>
<reference evidence="15" key="1">
    <citation type="submission" date="2010-07" db="EMBL/GenBank/DDBJ databases">
        <title>The genome sequence of Gaeumannomyces graminis var. tritici strain R3-111a-1.</title>
        <authorList>
            <consortium name="The Broad Institute Genome Sequencing Platform"/>
            <person name="Ma L.-J."/>
            <person name="Dead R."/>
            <person name="Young S."/>
            <person name="Zeng Q."/>
            <person name="Koehrsen M."/>
            <person name="Alvarado L."/>
            <person name="Berlin A."/>
            <person name="Chapman S.B."/>
            <person name="Chen Z."/>
            <person name="Freedman E."/>
            <person name="Gellesch M."/>
            <person name="Goldberg J."/>
            <person name="Griggs A."/>
            <person name="Gujja S."/>
            <person name="Heilman E.R."/>
            <person name="Heiman D."/>
            <person name="Hepburn T."/>
            <person name="Howarth C."/>
            <person name="Jen D."/>
            <person name="Larson L."/>
            <person name="Mehta T."/>
            <person name="Neiman D."/>
            <person name="Pearson M."/>
            <person name="Roberts A."/>
            <person name="Saif S."/>
            <person name="Shea T."/>
            <person name="Shenoy N."/>
            <person name="Sisk P."/>
            <person name="Stolte C."/>
            <person name="Sykes S."/>
            <person name="Walk T."/>
            <person name="White J."/>
            <person name="Yandava C."/>
            <person name="Haas B."/>
            <person name="Nusbaum C."/>
            <person name="Birren B."/>
        </authorList>
    </citation>
    <scope>NUCLEOTIDE SEQUENCE [LARGE SCALE GENOMIC DNA]</scope>
    <source>
        <strain evidence="15">R3-111a-1</strain>
    </source>
</reference>
<keyword evidence="6 9" id="KW-0694">RNA-binding</keyword>
<evidence type="ECO:0000256" key="7">
    <source>
        <dbReference type="ARBA" id="ARBA00049478"/>
    </source>
</evidence>
<dbReference type="GO" id="GO:0000462">
    <property type="term" value="P:maturation of SSU-rRNA from tricistronic rRNA transcript (SSU-rRNA, 5.8S rRNA, LSU-rRNA)"/>
    <property type="evidence" value="ECO:0007669"/>
    <property type="project" value="EnsemblFungi"/>
</dbReference>
<dbReference type="GeneID" id="20342599"/>
<evidence type="ECO:0000256" key="8">
    <source>
        <dbReference type="ARBA" id="ARBA00061109"/>
    </source>
</evidence>
<dbReference type="RefSeq" id="XP_009218176.1">
    <property type="nucleotide sequence ID" value="XM_009219912.1"/>
</dbReference>
<organism evidence="13">
    <name type="scientific">Gaeumannomyces tritici (strain R3-111a-1)</name>
    <name type="common">Wheat and barley take-all root rot fungus</name>
    <name type="synonym">Gaeumannomyces graminis var. tritici</name>
    <dbReference type="NCBI Taxonomy" id="644352"/>
    <lineage>
        <taxon>Eukaryota</taxon>
        <taxon>Fungi</taxon>
        <taxon>Dikarya</taxon>
        <taxon>Ascomycota</taxon>
        <taxon>Pezizomycotina</taxon>
        <taxon>Sordariomycetes</taxon>
        <taxon>Sordariomycetidae</taxon>
        <taxon>Magnaporthales</taxon>
        <taxon>Magnaporthaceae</taxon>
        <taxon>Gaeumannomyces</taxon>
    </lineage>
</organism>
<reference evidence="14" key="5">
    <citation type="submission" date="2018-04" db="UniProtKB">
        <authorList>
            <consortium name="EnsemblFungi"/>
        </authorList>
    </citation>
    <scope>IDENTIFICATION</scope>
    <source>
        <strain evidence="14">R3-111a-1</strain>
    </source>
</reference>
<dbReference type="Gene3D" id="3.40.50.150">
    <property type="entry name" value="Vaccinia Virus protein VP39"/>
    <property type="match status" value="1"/>
</dbReference>
<gene>
    <name evidence="14" type="primary">20342599</name>
    <name evidence="13" type="ORF">GGTG_02141</name>
</gene>
<evidence type="ECO:0000256" key="5">
    <source>
        <dbReference type="ARBA" id="ARBA00022691"/>
    </source>
</evidence>
<name>J3NLJ2_GAET3</name>
<keyword evidence="3 9" id="KW-0489">Methyltransferase</keyword>
<dbReference type="PANTHER" id="PTHR11727">
    <property type="entry name" value="DIMETHYLADENOSINE TRANSFERASE"/>
    <property type="match status" value="1"/>
</dbReference>
<evidence type="ECO:0000256" key="3">
    <source>
        <dbReference type="ARBA" id="ARBA00022603"/>
    </source>
</evidence>
<feature type="binding site" evidence="9">
    <location>
        <position position="123"/>
    </location>
    <ligand>
        <name>S-adenosyl-L-methionine</name>
        <dbReference type="ChEBI" id="CHEBI:59789"/>
    </ligand>
</feature>
<dbReference type="OrthoDB" id="74991at2759"/>
<dbReference type="STRING" id="644352.J3NLJ2"/>
<feature type="domain" description="Ribosomal RNA adenine methylase transferase N-terminal" evidence="12">
    <location>
        <begin position="54"/>
        <end position="223"/>
    </location>
</feature>
<dbReference type="EnsemblFungi" id="EJT82167">
    <property type="protein sequence ID" value="EJT82167"/>
    <property type="gene ID" value="GGTG_02141"/>
</dbReference>
<evidence type="ECO:0000256" key="10">
    <source>
        <dbReference type="RuleBase" id="RU362106"/>
    </source>
</evidence>
<dbReference type="FunFam" id="3.40.50.150:FF:000007">
    <property type="entry name" value="rRNA adenine N(6)-methyltransferase"/>
    <property type="match status" value="1"/>
</dbReference>
<evidence type="ECO:0000313" key="14">
    <source>
        <dbReference type="EnsemblFungi" id="EJT82167"/>
    </source>
</evidence>
<dbReference type="VEuPathDB" id="FungiDB:GGTG_02141"/>
<accession>J3NLJ2</accession>
<reference evidence="13" key="3">
    <citation type="submission" date="2010-09" db="EMBL/GenBank/DDBJ databases">
        <title>Annotation of Gaeumannomyces graminis var. tritici R3-111a-1.</title>
        <authorList>
            <consortium name="The Broad Institute Genome Sequencing Platform"/>
            <person name="Ma L.-J."/>
            <person name="Dead R."/>
            <person name="Young S.K."/>
            <person name="Zeng Q."/>
            <person name="Gargeya S."/>
            <person name="Fitzgerald M."/>
            <person name="Haas B."/>
            <person name="Abouelleil A."/>
            <person name="Alvarado L."/>
            <person name="Arachchi H.M."/>
            <person name="Berlin A."/>
            <person name="Brown A."/>
            <person name="Chapman S.B."/>
            <person name="Chen Z."/>
            <person name="Dunbar C."/>
            <person name="Freedman E."/>
            <person name="Gearin G."/>
            <person name="Gellesch M."/>
            <person name="Goldberg J."/>
            <person name="Griggs A."/>
            <person name="Gujja S."/>
            <person name="Heiman D."/>
            <person name="Howarth C."/>
            <person name="Larson L."/>
            <person name="Lui A."/>
            <person name="MacDonald P.J.P."/>
            <person name="Mehta T."/>
            <person name="Montmayeur A."/>
            <person name="Murphy C."/>
            <person name="Neiman D."/>
            <person name="Pearson M."/>
            <person name="Priest M."/>
            <person name="Roberts A."/>
            <person name="Saif S."/>
            <person name="Shea T."/>
            <person name="Shenoy N."/>
            <person name="Sisk P."/>
            <person name="Stolte C."/>
            <person name="Sykes S."/>
            <person name="Yandava C."/>
            <person name="Wortman J."/>
            <person name="Nusbaum C."/>
            <person name="Birren B."/>
        </authorList>
    </citation>
    <scope>NUCLEOTIDE SEQUENCE</scope>
    <source>
        <strain evidence="13">R3-111a-1</strain>
    </source>
</reference>
<feature type="binding site" evidence="9">
    <location>
        <position position="138"/>
    </location>
    <ligand>
        <name>S-adenosyl-L-methionine</name>
        <dbReference type="ChEBI" id="CHEBI:59789"/>
    </ligand>
</feature>
<dbReference type="CDD" id="cd02440">
    <property type="entry name" value="AdoMet_MTases"/>
    <property type="match status" value="1"/>
</dbReference>
<evidence type="ECO:0000256" key="2">
    <source>
        <dbReference type="ARBA" id="ARBA00022552"/>
    </source>
</evidence>
<feature type="region of interest" description="Disordered" evidence="11">
    <location>
        <begin position="288"/>
        <end position="332"/>
    </location>
</feature>
<dbReference type="PROSITE" id="PS01131">
    <property type="entry name" value="RRNA_A_DIMETH"/>
    <property type="match status" value="1"/>
</dbReference>
<feature type="binding site" evidence="9">
    <location>
        <position position="95"/>
    </location>
    <ligand>
        <name>S-adenosyl-L-methionine</name>
        <dbReference type="ChEBI" id="CHEBI:59789"/>
    </ligand>
</feature>
<evidence type="ECO:0000313" key="13">
    <source>
        <dbReference type="EMBL" id="EJT82167.1"/>
    </source>
</evidence>
<dbReference type="AlphaFoldDB" id="J3NLJ2"/>
<dbReference type="InterPro" id="IPR011530">
    <property type="entry name" value="rRNA_adenine_dimethylase"/>
</dbReference>